<accession>A0A161XHR9</accession>
<organism evidence="7 8">
    <name type="scientific">Pseudovibrio axinellae</name>
    <dbReference type="NCBI Taxonomy" id="989403"/>
    <lineage>
        <taxon>Bacteria</taxon>
        <taxon>Pseudomonadati</taxon>
        <taxon>Pseudomonadota</taxon>
        <taxon>Alphaproteobacteria</taxon>
        <taxon>Hyphomicrobiales</taxon>
        <taxon>Stappiaceae</taxon>
        <taxon>Pseudovibrio</taxon>
    </lineage>
</organism>
<dbReference type="Gene3D" id="3.90.230.10">
    <property type="entry name" value="Creatinase/methionine aminopeptidase superfamily"/>
    <property type="match status" value="1"/>
</dbReference>
<dbReference type="PATRIC" id="fig|989403.3.peg.804"/>
<dbReference type="InterPro" id="IPR032416">
    <property type="entry name" value="Peptidase_M24_C"/>
</dbReference>
<dbReference type="STRING" id="989403.SAMN05421798_10630"/>
<dbReference type="InterPro" id="IPR033740">
    <property type="entry name" value="Pept_M24B"/>
</dbReference>
<protein>
    <submittedName>
        <fullName evidence="7">Putative peptidase</fullName>
        <ecNumber evidence="7">3.4.-.-</ecNumber>
    </submittedName>
</protein>
<dbReference type="Pfam" id="PF16188">
    <property type="entry name" value="Peptidase_M24_C"/>
    <property type="match status" value="1"/>
</dbReference>
<keyword evidence="3 7" id="KW-0378">Hydrolase</keyword>
<dbReference type="InterPro" id="IPR029149">
    <property type="entry name" value="Creatin/AminoP/Spt16_N"/>
</dbReference>
<dbReference type="PANTHER" id="PTHR43763:SF6">
    <property type="entry name" value="XAA-PRO AMINOPEPTIDASE 1"/>
    <property type="match status" value="1"/>
</dbReference>
<dbReference type="InterPro" id="IPR050422">
    <property type="entry name" value="X-Pro_aminopeptidase_P"/>
</dbReference>
<proteinExistence type="inferred from homology"/>
<dbReference type="FunFam" id="3.90.230.10:FF:000009">
    <property type="entry name" value="xaa-Pro aminopeptidase 2"/>
    <property type="match status" value="1"/>
</dbReference>
<dbReference type="OrthoDB" id="9806388at2"/>
<dbReference type="InterPro" id="IPR000994">
    <property type="entry name" value="Pept_M24"/>
</dbReference>
<dbReference type="Proteomes" id="UP000076577">
    <property type="component" value="Unassembled WGS sequence"/>
</dbReference>
<keyword evidence="2" id="KW-0479">Metal-binding</keyword>
<dbReference type="SUPFAM" id="SSF55920">
    <property type="entry name" value="Creatinase/aminopeptidase"/>
    <property type="match status" value="1"/>
</dbReference>
<evidence type="ECO:0000256" key="2">
    <source>
        <dbReference type="ARBA" id="ARBA00022723"/>
    </source>
</evidence>
<dbReference type="Pfam" id="PF16189">
    <property type="entry name" value="Creatinase_N_2"/>
    <property type="match status" value="1"/>
</dbReference>
<dbReference type="SUPFAM" id="SSF53092">
    <property type="entry name" value="Creatinase/prolidase N-terminal domain"/>
    <property type="match status" value="2"/>
</dbReference>
<evidence type="ECO:0000313" key="7">
    <source>
        <dbReference type="EMBL" id="KZL21463.1"/>
    </source>
</evidence>
<reference evidence="7 8" key="1">
    <citation type="journal article" date="2016" name="Front. Microbiol.">
        <title>Comparative Genomic Analysis Reveals a Diverse Repertoire of Genes Involved in Prokaryote-Eukaryote Interactions within the Pseudovibrio Genus.</title>
        <authorList>
            <person name="Romano S."/>
            <person name="Fernandez-Guerra A."/>
            <person name="Reen F.J."/>
            <person name="Glockner F.O."/>
            <person name="Crowley S.P."/>
            <person name="O'Sullivan O."/>
            <person name="Cotter P.D."/>
            <person name="Adams C."/>
            <person name="Dobson A.D."/>
            <person name="O'Gara F."/>
        </authorList>
    </citation>
    <scope>NUCLEOTIDE SEQUENCE [LARGE SCALE GENOMIC DNA]</scope>
    <source>
        <strain evidence="7 8">Ad2</strain>
    </source>
</reference>
<dbReference type="EC" id="3.4.-.-" evidence="7"/>
<name>A0A161XHR9_9HYPH</name>
<dbReference type="PANTHER" id="PTHR43763">
    <property type="entry name" value="XAA-PRO AMINOPEPTIDASE 1"/>
    <property type="match status" value="1"/>
</dbReference>
<evidence type="ECO:0000256" key="3">
    <source>
        <dbReference type="ARBA" id="ARBA00022801"/>
    </source>
</evidence>
<dbReference type="Pfam" id="PF01321">
    <property type="entry name" value="Creatinase_N"/>
    <property type="match status" value="1"/>
</dbReference>
<dbReference type="AlphaFoldDB" id="A0A161XHR9"/>
<evidence type="ECO:0000256" key="1">
    <source>
        <dbReference type="ARBA" id="ARBA00008766"/>
    </source>
</evidence>
<gene>
    <name evidence="7" type="ORF">PsAD2_00758</name>
</gene>
<dbReference type="GO" id="GO:0070006">
    <property type="term" value="F:metalloaminopeptidase activity"/>
    <property type="evidence" value="ECO:0007669"/>
    <property type="project" value="InterPro"/>
</dbReference>
<dbReference type="Pfam" id="PF00557">
    <property type="entry name" value="Peptidase_M24"/>
    <property type="match status" value="1"/>
</dbReference>
<dbReference type="InterPro" id="IPR036005">
    <property type="entry name" value="Creatinase/aminopeptidase-like"/>
</dbReference>
<comment type="caution">
    <text evidence="7">The sequence shown here is derived from an EMBL/GenBank/DDBJ whole genome shotgun (WGS) entry which is preliminary data.</text>
</comment>
<evidence type="ECO:0000259" key="5">
    <source>
        <dbReference type="Pfam" id="PF01321"/>
    </source>
</evidence>
<evidence type="ECO:0000259" key="6">
    <source>
        <dbReference type="Pfam" id="PF16188"/>
    </source>
</evidence>
<dbReference type="Gene3D" id="3.40.350.10">
    <property type="entry name" value="Creatinase/prolidase N-terminal domain"/>
    <property type="match status" value="2"/>
</dbReference>
<dbReference type="GO" id="GO:0046872">
    <property type="term" value="F:metal ion binding"/>
    <property type="evidence" value="ECO:0007669"/>
    <property type="project" value="UniProtKB-KW"/>
</dbReference>
<dbReference type="RefSeq" id="WP_068002371.1">
    <property type="nucleotide sequence ID" value="NZ_FOFM01000006.1"/>
</dbReference>
<dbReference type="EMBL" id="LMCB01000004">
    <property type="protein sequence ID" value="KZL21463.1"/>
    <property type="molecule type" value="Genomic_DNA"/>
</dbReference>
<feature type="domain" description="Peptidase M24" evidence="4">
    <location>
        <begin position="322"/>
        <end position="534"/>
    </location>
</feature>
<evidence type="ECO:0000313" key="8">
    <source>
        <dbReference type="Proteomes" id="UP000076577"/>
    </source>
</evidence>
<dbReference type="CDD" id="cd01085">
    <property type="entry name" value="APP"/>
    <property type="match status" value="1"/>
</dbReference>
<keyword evidence="8" id="KW-1185">Reference proteome</keyword>
<dbReference type="InterPro" id="IPR000587">
    <property type="entry name" value="Creatinase_N"/>
</dbReference>
<sequence>MFQSFDTVNDKSRGPVRLAALREELASRGLDGFLVPREDAHQGEYVPDCDCRLEWLTGFTGSAGVVSVLADQAAIFVDGRYTIQVREQVEEDAFAYRHLHDEPLSAWLLENVSAGQKIGYDPMLHTVRQVRNLKAVVEKAGAELVGLETNPVDSVWADRPEVPLGAVNMHPLQYAGESAADKLKRIGDAIAENEADTALLTQPDSIAWLLNIRGSDVTHTPLPLSFALVPSKGKPSLFIDGRKLSNEVRDELSELADIAGPAELVPALKALGADGKRVLIDTGLAGQALFDAVCESGGEVVEGQEPTLLPKAVKNQAEIEGAKAAHLRDGVAYARFLAWFEKTAPLGGLTEVIVAQKLEEFRRETGALKDVSFDTISAAGPHGAICHYRVSYDSNLQIELNSVYLIDSGAQYEDGTTDITRTLAVGAVTGEQCKHFTLVLKGHIAIATARYPVGTTGSQLDTLARIELWKQGLDFDHGTGHGVGSYLGVHEGPQRISKAPNNIALKPGMILSNEPGYYRAEEYGIRIENLELVTPAAGIVGGDLEMLGFEPLTLAPIDLRMVDTKLLSEFELNWLNAYHGRVRELVGPLLDEETRAWLDEATRPVA</sequence>
<feature type="domain" description="Creatinase N-terminal" evidence="5">
    <location>
        <begin position="17"/>
        <end position="147"/>
    </location>
</feature>
<dbReference type="GO" id="GO:0005737">
    <property type="term" value="C:cytoplasm"/>
    <property type="evidence" value="ECO:0007669"/>
    <property type="project" value="UniProtKB-ARBA"/>
</dbReference>
<comment type="similarity">
    <text evidence="1">Belongs to the peptidase M24B family.</text>
</comment>
<feature type="domain" description="Peptidase M24 C-terminal" evidence="6">
    <location>
        <begin position="545"/>
        <end position="605"/>
    </location>
</feature>
<evidence type="ECO:0000259" key="4">
    <source>
        <dbReference type="Pfam" id="PF00557"/>
    </source>
</evidence>